<gene>
    <name evidence="4" type="ORF">IX84_02160</name>
</gene>
<feature type="domain" description="Response regulatory" evidence="2">
    <location>
        <begin position="2"/>
        <end position="115"/>
    </location>
</feature>
<dbReference type="OrthoDB" id="646623at2"/>
<dbReference type="Gene3D" id="3.40.50.2300">
    <property type="match status" value="1"/>
</dbReference>
<evidence type="ECO:0000259" key="2">
    <source>
        <dbReference type="PROSITE" id="PS50110"/>
    </source>
</evidence>
<name>A0A098SBR8_9BACT</name>
<dbReference type="InterPro" id="IPR046947">
    <property type="entry name" value="LytR-like"/>
</dbReference>
<dbReference type="SMART" id="SM00850">
    <property type="entry name" value="LytTR"/>
    <property type="match status" value="1"/>
</dbReference>
<dbReference type="Pfam" id="PF00072">
    <property type="entry name" value="Response_reg"/>
    <property type="match status" value="1"/>
</dbReference>
<dbReference type="SMART" id="SM00448">
    <property type="entry name" value="REC"/>
    <property type="match status" value="1"/>
</dbReference>
<accession>A0A098SBR8</accession>
<feature type="domain" description="HTH LytTR-type" evidence="3">
    <location>
        <begin position="145"/>
        <end position="252"/>
    </location>
</feature>
<keyword evidence="5" id="KW-1185">Reference proteome</keyword>
<dbReference type="PANTHER" id="PTHR37299">
    <property type="entry name" value="TRANSCRIPTIONAL REGULATOR-RELATED"/>
    <property type="match status" value="1"/>
</dbReference>
<feature type="modified residue" description="4-aspartylphosphate" evidence="1">
    <location>
        <position position="55"/>
    </location>
</feature>
<dbReference type="SUPFAM" id="SSF52172">
    <property type="entry name" value="CheY-like"/>
    <property type="match status" value="1"/>
</dbReference>
<evidence type="ECO:0000256" key="1">
    <source>
        <dbReference type="PROSITE-ProRule" id="PRU00169"/>
    </source>
</evidence>
<dbReference type="GO" id="GO:0000156">
    <property type="term" value="F:phosphorelay response regulator activity"/>
    <property type="evidence" value="ECO:0007669"/>
    <property type="project" value="InterPro"/>
</dbReference>
<dbReference type="InterPro" id="IPR011006">
    <property type="entry name" value="CheY-like_superfamily"/>
</dbReference>
<keyword evidence="1" id="KW-0597">Phosphoprotein</keyword>
<organism evidence="4 5">
    <name type="scientific">Phaeodactylibacter xiamenensis</name>
    <dbReference type="NCBI Taxonomy" id="1524460"/>
    <lineage>
        <taxon>Bacteria</taxon>
        <taxon>Pseudomonadati</taxon>
        <taxon>Bacteroidota</taxon>
        <taxon>Saprospiria</taxon>
        <taxon>Saprospirales</taxon>
        <taxon>Haliscomenobacteraceae</taxon>
        <taxon>Phaeodactylibacter</taxon>
    </lineage>
</organism>
<dbReference type="InterPro" id="IPR007492">
    <property type="entry name" value="LytTR_DNA-bd_dom"/>
</dbReference>
<evidence type="ECO:0000259" key="3">
    <source>
        <dbReference type="PROSITE" id="PS50930"/>
    </source>
</evidence>
<comment type="caution">
    <text evidence="4">The sequence shown here is derived from an EMBL/GenBank/DDBJ whole genome shotgun (WGS) entry which is preliminary data.</text>
</comment>
<protein>
    <recommendedName>
        <fullName evidence="6">LytR family transcriptional regulator</fullName>
    </recommendedName>
</protein>
<dbReference type="RefSeq" id="WP_044216142.1">
    <property type="nucleotide sequence ID" value="NZ_JBKAGJ010000005.1"/>
</dbReference>
<evidence type="ECO:0000313" key="5">
    <source>
        <dbReference type="Proteomes" id="UP000029736"/>
    </source>
</evidence>
<reference evidence="4 5" key="1">
    <citation type="journal article" date="2014" name="Int. J. Syst. Evol. Microbiol.">
        <title>Phaeodactylibacter xiamenensis gen. nov., sp. nov., a member of the family Saprospiraceae isolated from the marine alga Phaeodactylum tricornutum.</title>
        <authorList>
            <person name="Chen Z.Jr."/>
            <person name="Lei X."/>
            <person name="Lai Q."/>
            <person name="Li Y."/>
            <person name="Zhang B."/>
            <person name="Zhang J."/>
            <person name="Zhang H."/>
            <person name="Yang L."/>
            <person name="Zheng W."/>
            <person name="Tian Y."/>
            <person name="Yu Z."/>
            <person name="Xu H.Jr."/>
            <person name="Zheng T."/>
        </authorList>
    </citation>
    <scope>NUCLEOTIDE SEQUENCE [LARGE SCALE GENOMIC DNA]</scope>
    <source>
        <strain evidence="4 5">KD52</strain>
    </source>
</reference>
<dbReference type="Proteomes" id="UP000029736">
    <property type="component" value="Unassembled WGS sequence"/>
</dbReference>
<evidence type="ECO:0000313" key="4">
    <source>
        <dbReference type="EMBL" id="KGE89595.1"/>
    </source>
</evidence>
<dbReference type="PROSITE" id="PS50930">
    <property type="entry name" value="HTH_LYTTR"/>
    <property type="match status" value="1"/>
</dbReference>
<dbReference type="InterPro" id="IPR001789">
    <property type="entry name" value="Sig_transdc_resp-reg_receiver"/>
</dbReference>
<dbReference type="Gene3D" id="2.40.50.1020">
    <property type="entry name" value="LytTr DNA-binding domain"/>
    <property type="match status" value="1"/>
</dbReference>
<proteinExistence type="predicted"/>
<dbReference type="AlphaFoldDB" id="A0A098SBR8"/>
<dbReference type="EMBL" id="JPOS01000004">
    <property type="protein sequence ID" value="KGE89595.1"/>
    <property type="molecule type" value="Genomic_DNA"/>
</dbReference>
<dbReference type="PANTHER" id="PTHR37299:SF1">
    <property type="entry name" value="STAGE 0 SPORULATION PROTEIN A HOMOLOG"/>
    <property type="match status" value="1"/>
</dbReference>
<evidence type="ECO:0008006" key="6">
    <source>
        <dbReference type="Google" id="ProtNLM"/>
    </source>
</evidence>
<dbReference type="PROSITE" id="PS50110">
    <property type="entry name" value="RESPONSE_REGULATORY"/>
    <property type="match status" value="1"/>
</dbReference>
<sequence length="252" mass="28817">MRFLIVEDEYPAAKRLSQLILKIRPGTEICGTLDSVESTLQWLKDNPTPDLAFFDIQLGDGLSFDIFQHSPFMGPVVFTTAYDQYTLKAFKQDSVDYLLKPIEEEELAAALQKFDRRQQSPNMLSPDVLQSLVNSLSQPQYQSRFIIKIGQQLSYIATDEIQYFYSEDGIVFAQLEGKKRHALDYTLDALEPLLDPASFFRLNRKVIAHIQSVHKVAPFFNGRLLVTLRPAADFEVTVSRDRASDFKRWLGA</sequence>
<dbReference type="Pfam" id="PF04397">
    <property type="entry name" value="LytTR"/>
    <property type="match status" value="1"/>
</dbReference>
<dbReference type="GO" id="GO:0003677">
    <property type="term" value="F:DNA binding"/>
    <property type="evidence" value="ECO:0007669"/>
    <property type="project" value="InterPro"/>
</dbReference>
<dbReference type="STRING" id="1524460.IX84_02160"/>